<dbReference type="EMBL" id="CAACVG010006464">
    <property type="protein sequence ID" value="VEN40299.1"/>
    <property type="molecule type" value="Genomic_DNA"/>
</dbReference>
<gene>
    <name evidence="7" type="ORF">CALMAC_LOCUS4505</name>
</gene>
<evidence type="ECO:0000256" key="5">
    <source>
        <dbReference type="ARBA" id="ARBA00023136"/>
    </source>
</evidence>
<evidence type="ECO:0000313" key="7">
    <source>
        <dbReference type="EMBL" id="VEN40299.1"/>
    </source>
</evidence>
<dbReference type="PANTHER" id="PTHR11266:SF85">
    <property type="entry name" value="MPV17-LIKE PROTEIN"/>
    <property type="match status" value="1"/>
</dbReference>
<dbReference type="PANTHER" id="PTHR11266">
    <property type="entry name" value="PEROXISOMAL MEMBRANE PROTEIN 2, PXMP2 MPV17"/>
    <property type="match status" value="1"/>
</dbReference>
<dbReference type="GO" id="GO:0016020">
    <property type="term" value="C:membrane"/>
    <property type="evidence" value="ECO:0007669"/>
    <property type="project" value="UniProtKB-SubCell"/>
</dbReference>
<keyword evidence="8" id="KW-1185">Reference proteome</keyword>
<evidence type="ECO:0000256" key="6">
    <source>
        <dbReference type="RuleBase" id="RU363053"/>
    </source>
</evidence>
<dbReference type="OrthoDB" id="430207at2759"/>
<dbReference type="Pfam" id="PF04117">
    <property type="entry name" value="Mpv17_PMP22"/>
    <property type="match status" value="1"/>
</dbReference>
<organism evidence="7 8">
    <name type="scientific">Callosobruchus maculatus</name>
    <name type="common">Southern cowpea weevil</name>
    <name type="synonym">Pulse bruchid</name>
    <dbReference type="NCBI Taxonomy" id="64391"/>
    <lineage>
        <taxon>Eukaryota</taxon>
        <taxon>Metazoa</taxon>
        <taxon>Ecdysozoa</taxon>
        <taxon>Arthropoda</taxon>
        <taxon>Hexapoda</taxon>
        <taxon>Insecta</taxon>
        <taxon>Pterygota</taxon>
        <taxon>Neoptera</taxon>
        <taxon>Endopterygota</taxon>
        <taxon>Coleoptera</taxon>
        <taxon>Polyphaga</taxon>
        <taxon>Cucujiformia</taxon>
        <taxon>Chrysomeloidea</taxon>
        <taxon>Chrysomelidae</taxon>
        <taxon>Bruchinae</taxon>
        <taxon>Bruchini</taxon>
        <taxon>Callosobruchus</taxon>
    </lineage>
</organism>
<proteinExistence type="inferred from homology"/>
<dbReference type="AlphaFoldDB" id="A0A653BXI2"/>
<comment type="similarity">
    <text evidence="2 6">Belongs to the peroxisomal membrane protein PXMP2/4 family.</text>
</comment>
<evidence type="ECO:0000313" key="8">
    <source>
        <dbReference type="Proteomes" id="UP000410492"/>
    </source>
</evidence>
<comment type="subcellular location">
    <subcellularLocation>
        <location evidence="1">Membrane</location>
        <topology evidence="1">Multi-pass membrane protein</topology>
    </subcellularLocation>
</comment>
<keyword evidence="5" id="KW-0472">Membrane</keyword>
<evidence type="ECO:0000256" key="2">
    <source>
        <dbReference type="ARBA" id="ARBA00006824"/>
    </source>
</evidence>
<sequence length="183" mass="21164">MNPIRNFLRRALEKHPLLANSIIYGTLCTAAELSQQTLTKKVISEVPRPIEYDIVGRYSIYGTFVGGPVLSVWYRFLDKMCPGTAPKILVKKLLVDQFFFTPQLLVLFYVTMSLMERKQDLLEECKSKFPKTFQTSCLFWLPAQTVNFAVIPSVYRVTYISCCSFAWINILCWLKREEVAVEQ</sequence>
<keyword evidence="4" id="KW-1133">Transmembrane helix</keyword>
<dbReference type="Proteomes" id="UP000410492">
    <property type="component" value="Unassembled WGS sequence"/>
</dbReference>
<dbReference type="InterPro" id="IPR007248">
    <property type="entry name" value="Mpv17_PMP22"/>
</dbReference>
<dbReference type="GO" id="GO:0005739">
    <property type="term" value="C:mitochondrion"/>
    <property type="evidence" value="ECO:0007669"/>
    <property type="project" value="TreeGrafter"/>
</dbReference>
<evidence type="ECO:0000256" key="1">
    <source>
        <dbReference type="ARBA" id="ARBA00004141"/>
    </source>
</evidence>
<reference evidence="7 8" key="1">
    <citation type="submission" date="2019-01" db="EMBL/GenBank/DDBJ databases">
        <authorList>
            <person name="Sayadi A."/>
        </authorList>
    </citation>
    <scope>NUCLEOTIDE SEQUENCE [LARGE SCALE GENOMIC DNA]</scope>
</reference>
<evidence type="ECO:0008006" key="9">
    <source>
        <dbReference type="Google" id="ProtNLM"/>
    </source>
</evidence>
<keyword evidence="3" id="KW-0812">Transmembrane</keyword>
<evidence type="ECO:0000256" key="4">
    <source>
        <dbReference type="ARBA" id="ARBA00022989"/>
    </source>
</evidence>
<name>A0A653BXI2_CALMS</name>
<evidence type="ECO:0000256" key="3">
    <source>
        <dbReference type="ARBA" id="ARBA00022692"/>
    </source>
</evidence>
<protein>
    <recommendedName>
        <fullName evidence="9">Mpv17-like protein</fullName>
    </recommendedName>
</protein>
<accession>A0A653BXI2</accession>